<dbReference type="Pfam" id="PF00072">
    <property type="entry name" value="Response_reg"/>
    <property type="match status" value="1"/>
</dbReference>
<dbReference type="InterPro" id="IPR050595">
    <property type="entry name" value="Bact_response_regulator"/>
</dbReference>
<dbReference type="RefSeq" id="WP_343060990.1">
    <property type="nucleotide sequence ID" value="NZ_JACIIU010000008.1"/>
</dbReference>
<evidence type="ECO:0000256" key="4">
    <source>
        <dbReference type="ARBA" id="ARBA00023015"/>
    </source>
</evidence>
<dbReference type="SMART" id="SM00448">
    <property type="entry name" value="REC"/>
    <property type="match status" value="1"/>
</dbReference>
<comment type="caution">
    <text evidence="11">The sequence shown here is derived from an EMBL/GenBank/DDBJ whole genome shotgun (WGS) entry which is preliminary data.</text>
</comment>
<evidence type="ECO:0000256" key="7">
    <source>
        <dbReference type="ARBA" id="ARBA00038776"/>
    </source>
</evidence>
<evidence type="ECO:0000259" key="10">
    <source>
        <dbReference type="PROSITE" id="PS50110"/>
    </source>
</evidence>
<dbReference type="AlphaFoldDB" id="A0A841LTL4"/>
<comment type="function">
    <text evidence="6">Essential protein that is involved in the control of cell division, probably through the regulation of ctrA. Its phosphorylation status is regulated by PdhS.</text>
</comment>
<dbReference type="InterPro" id="IPR011006">
    <property type="entry name" value="CheY-like_superfamily"/>
</dbReference>
<dbReference type="GO" id="GO:0005737">
    <property type="term" value="C:cytoplasm"/>
    <property type="evidence" value="ECO:0007669"/>
    <property type="project" value="UniProtKB-SubCell"/>
</dbReference>
<keyword evidence="2 9" id="KW-0597">Phosphoprotein</keyword>
<protein>
    <recommendedName>
        <fullName evidence="8">Polar-differentiation response regulator DivK</fullName>
    </recommendedName>
</protein>
<evidence type="ECO:0000313" key="11">
    <source>
        <dbReference type="EMBL" id="MBB6261453.1"/>
    </source>
</evidence>
<evidence type="ECO:0000313" key="12">
    <source>
        <dbReference type="Proteomes" id="UP000555393"/>
    </source>
</evidence>
<dbReference type="Gene3D" id="3.40.50.2300">
    <property type="match status" value="1"/>
</dbReference>
<evidence type="ECO:0000256" key="2">
    <source>
        <dbReference type="ARBA" id="ARBA00022553"/>
    </source>
</evidence>
<keyword evidence="3" id="KW-0902">Two-component regulatory system</keyword>
<evidence type="ECO:0000256" key="9">
    <source>
        <dbReference type="PROSITE-ProRule" id="PRU00169"/>
    </source>
</evidence>
<dbReference type="PANTHER" id="PTHR44591">
    <property type="entry name" value="STRESS RESPONSE REGULATOR PROTEIN 1"/>
    <property type="match status" value="1"/>
</dbReference>
<dbReference type="CDD" id="cd17574">
    <property type="entry name" value="REC_OmpR"/>
    <property type="match status" value="1"/>
</dbReference>
<proteinExistence type="predicted"/>
<sequence length="128" mass="14228">MVLDILIAEDEPAILESLEFILQRKGWSVAAVHDGEAALEALVRLQPRLLLLDIMLPRKNGMDVLKTIRAQPDLYQANVLVLTARGQRYDRKMASDLNADGFITKPYSNSEVIAEVSRLLSTPQIVAS</sequence>
<comment type="subcellular location">
    <subcellularLocation>
        <location evidence="1">Cytoplasm</location>
    </subcellularLocation>
</comment>
<dbReference type="SUPFAM" id="SSF52172">
    <property type="entry name" value="CheY-like"/>
    <property type="match status" value="1"/>
</dbReference>
<evidence type="ECO:0000256" key="3">
    <source>
        <dbReference type="ARBA" id="ARBA00023012"/>
    </source>
</evidence>
<dbReference type="EMBL" id="JACIIU010000008">
    <property type="protein sequence ID" value="MBB6261453.1"/>
    <property type="molecule type" value="Genomic_DNA"/>
</dbReference>
<dbReference type="PANTHER" id="PTHR44591:SF3">
    <property type="entry name" value="RESPONSE REGULATORY DOMAIN-CONTAINING PROTEIN"/>
    <property type="match status" value="1"/>
</dbReference>
<organism evidence="11 12">
    <name type="scientific">Paenochrobactrum gallinarii</name>
    <dbReference type="NCBI Taxonomy" id="643673"/>
    <lineage>
        <taxon>Bacteria</taxon>
        <taxon>Pseudomonadati</taxon>
        <taxon>Pseudomonadota</taxon>
        <taxon>Alphaproteobacteria</taxon>
        <taxon>Hyphomicrobiales</taxon>
        <taxon>Brucellaceae</taxon>
        <taxon>Paenochrobactrum</taxon>
    </lineage>
</organism>
<comment type="subunit">
    <text evidence="7">Interacts with DivL, PleC, DivJ and PdhS.</text>
</comment>
<evidence type="ECO:0000256" key="5">
    <source>
        <dbReference type="ARBA" id="ARBA00023163"/>
    </source>
</evidence>
<evidence type="ECO:0000256" key="1">
    <source>
        <dbReference type="ARBA" id="ARBA00004496"/>
    </source>
</evidence>
<feature type="modified residue" description="4-aspartylphosphate" evidence="9">
    <location>
        <position position="53"/>
    </location>
</feature>
<evidence type="ECO:0000256" key="6">
    <source>
        <dbReference type="ARBA" id="ARBA00037447"/>
    </source>
</evidence>
<dbReference type="Proteomes" id="UP000555393">
    <property type="component" value="Unassembled WGS sequence"/>
</dbReference>
<name>A0A841LTL4_9HYPH</name>
<keyword evidence="11" id="KW-0238">DNA-binding</keyword>
<reference evidence="11 12" key="1">
    <citation type="submission" date="2020-08" db="EMBL/GenBank/DDBJ databases">
        <title>Genomic Encyclopedia of Type Strains, Phase IV (KMG-IV): sequencing the most valuable type-strain genomes for metagenomic binning, comparative biology and taxonomic classification.</title>
        <authorList>
            <person name="Goeker M."/>
        </authorList>
    </citation>
    <scope>NUCLEOTIDE SEQUENCE [LARGE SCALE GENOMIC DNA]</scope>
    <source>
        <strain evidence="11 12">DSM 22336</strain>
    </source>
</reference>
<dbReference type="GO" id="GO:0003677">
    <property type="term" value="F:DNA binding"/>
    <property type="evidence" value="ECO:0007669"/>
    <property type="project" value="UniProtKB-KW"/>
</dbReference>
<accession>A0A841LTL4</accession>
<evidence type="ECO:0000256" key="8">
    <source>
        <dbReference type="ARBA" id="ARBA00039809"/>
    </source>
</evidence>
<keyword evidence="4" id="KW-0805">Transcription regulation</keyword>
<dbReference type="InterPro" id="IPR001789">
    <property type="entry name" value="Sig_transdc_resp-reg_receiver"/>
</dbReference>
<feature type="domain" description="Response regulatory" evidence="10">
    <location>
        <begin position="4"/>
        <end position="120"/>
    </location>
</feature>
<keyword evidence="12" id="KW-1185">Reference proteome</keyword>
<gene>
    <name evidence="11" type="ORF">FHS77_002008</name>
</gene>
<keyword evidence="5" id="KW-0804">Transcription</keyword>
<dbReference type="GO" id="GO:0000160">
    <property type="term" value="P:phosphorelay signal transduction system"/>
    <property type="evidence" value="ECO:0007669"/>
    <property type="project" value="UniProtKB-KW"/>
</dbReference>
<dbReference type="PROSITE" id="PS50110">
    <property type="entry name" value="RESPONSE_REGULATORY"/>
    <property type="match status" value="1"/>
</dbReference>